<reference evidence="7" key="1">
    <citation type="submission" date="2017-06" db="EMBL/GenBank/DDBJ databases">
        <title>Herbaspirillum phytohormonus sp. nov., isolated from the root nodule of Robinia pseudoacacia in lead-zinc mine.</title>
        <authorList>
            <person name="Fan M."/>
            <person name="Lin Y."/>
        </authorList>
    </citation>
    <scope>NUCLEOTIDE SEQUENCE [LARGE SCALE GENOMIC DNA]</scope>
    <source>
        <strain evidence="7">SC-089</strain>
    </source>
</reference>
<proteinExistence type="predicted"/>
<sequence>MSLTVLAPGLLSSFQDLGRYGQQHLGVPVGGAMDERAHRLANLLAGNTESEATLEITLLGPRLRIDAPCCLAVCGADLQATLDGRPVPVNRPIIARSGEVLKFGARKSGARAYLAVHGGFALEPVLGSCSTNLRGRYGGYQGRALAVGDIVRLNRGLAGAALDELAQELWNLRIYLPASLGAPARPRLRALRGEHAQLFKAAALRNLYSAPYRISPQSERMGYRLQGPKLELQRPQQLLSEATCFGTVQVPAEGQPIVLMADRQTTGGYPKIAHVASVDLPQLAQCLPGDSVGFEEIDIAAAQRLDAQRVAAFARLSQALAPLRALLESAHGGAAADARAPAAADAGTGGAGGNAGATEPSSTEAGPDHV</sequence>
<dbReference type="InterPro" id="IPR052708">
    <property type="entry name" value="PxpC"/>
</dbReference>
<evidence type="ECO:0000313" key="7">
    <source>
        <dbReference type="Proteomes" id="UP000214603"/>
    </source>
</evidence>
<keyword evidence="7" id="KW-1185">Reference proteome</keyword>
<dbReference type="Pfam" id="PF02626">
    <property type="entry name" value="CT_A_B"/>
    <property type="match status" value="1"/>
</dbReference>
<dbReference type="SUPFAM" id="SSF50891">
    <property type="entry name" value="Cyclophilin-like"/>
    <property type="match status" value="1"/>
</dbReference>
<dbReference type="InterPro" id="IPR029000">
    <property type="entry name" value="Cyclophilin-like_dom_sf"/>
</dbReference>
<name>A0A225MCL0_9BURK</name>
<dbReference type="GO" id="GO:0005524">
    <property type="term" value="F:ATP binding"/>
    <property type="evidence" value="ECO:0007669"/>
    <property type="project" value="UniProtKB-KW"/>
</dbReference>
<comment type="caution">
    <text evidence="6">The sequence shown here is derived from an EMBL/GenBank/DDBJ whole genome shotgun (WGS) entry which is preliminary data.</text>
</comment>
<dbReference type="SMART" id="SM00797">
    <property type="entry name" value="AHS2"/>
    <property type="match status" value="1"/>
</dbReference>
<keyword evidence="3" id="KW-0067">ATP-binding</keyword>
<dbReference type="NCBIfam" id="TIGR00724">
    <property type="entry name" value="urea_amlyse_rel"/>
    <property type="match status" value="1"/>
</dbReference>
<dbReference type="GO" id="GO:0016787">
    <property type="term" value="F:hydrolase activity"/>
    <property type="evidence" value="ECO:0007669"/>
    <property type="project" value="UniProtKB-KW"/>
</dbReference>
<evidence type="ECO:0000313" key="6">
    <source>
        <dbReference type="EMBL" id="OWT59025.1"/>
    </source>
</evidence>
<dbReference type="Proteomes" id="UP000214603">
    <property type="component" value="Unassembled WGS sequence"/>
</dbReference>
<protein>
    <submittedName>
        <fullName evidence="6">Carboxylase</fullName>
    </submittedName>
</protein>
<feature type="region of interest" description="Disordered" evidence="4">
    <location>
        <begin position="341"/>
        <end position="370"/>
    </location>
</feature>
<keyword evidence="1" id="KW-0547">Nucleotide-binding</keyword>
<dbReference type="EMBL" id="NJIH01000007">
    <property type="protein sequence ID" value="OWT59025.1"/>
    <property type="molecule type" value="Genomic_DNA"/>
</dbReference>
<gene>
    <name evidence="6" type="ORF">CEY11_12565</name>
</gene>
<dbReference type="PANTHER" id="PTHR43309">
    <property type="entry name" value="5-OXOPROLINASE SUBUNIT C"/>
    <property type="match status" value="1"/>
</dbReference>
<accession>A0A225MCL0</accession>
<evidence type="ECO:0000259" key="5">
    <source>
        <dbReference type="SMART" id="SM00797"/>
    </source>
</evidence>
<evidence type="ECO:0000256" key="4">
    <source>
        <dbReference type="SAM" id="MobiDB-lite"/>
    </source>
</evidence>
<evidence type="ECO:0000256" key="2">
    <source>
        <dbReference type="ARBA" id="ARBA00022801"/>
    </source>
</evidence>
<organism evidence="6 7">
    <name type="scientific">Candidimonas nitroreducens</name>
    <dbReference type="NCBI Taxonomy" id="683354"/>
    <lineage>
        <taxon>Bacteria</taxon>
        <taxon>Pseudomonadati</taxon>
        <taxon>Pseudomonadota</taxon>
        <taxon>Betaproteobacteria</taxon>
        <taxon>Burkholderiales</taxon>
        <taxon>Alcaligenaceae</taxon>
        <taxon>Candidimonas</taxon>
    </lineage>
</organism>
<dbReference type="InterPro" id="IPR003778">
    <property type="entry name" value="CT_A_B"/>
</dbReference>
<feature type="domain" description="Carboxyltransferase" evidence="5">
    <location>
        <begin position="24"/>
        <end position="312"/>
    </location>
</feature>
<dbReference type="PANTHER" id="PTHR43309:SF3">
    <property type="entry name" value="5-OXOPROLINASE SUBUNIT C"/>
    <property type="match status" value="1"/>
</dbReference>
<dbReference type="RefSeq" id="WP_088603756.1">
    <property type="nucleotide sequence ID" value="NZ_NJIH01000007.1"/>
</dbReference>
<dbReference type="OrthoDB" id="9768696at2"/>
<keyword evidence="2" id="KW-0378">Hydrolase</keyword>
<dbReference type="Gene3D" id="2.40.100.10">
    <property type="entry name" value="Cyclophilin-like"/>
    <property type="match status" value="1"/>
</dbReference>
<evidence type="ECO:0000256" key="3">
    <source>
        <dbReference type="ARBA" id="ARBA00022840"/>
    </source>
</evidence>
<evidence type="ECO:0000256" key="1">
    <source>
        <dbReference type="ARBA" id="ARBA00022741"/>
    </source>
</evidence>
<dbReference type="AlphaFoldDB" id="A0A225MCL0"/>